<organism evidence="1 2">
    <name type="scientific">Amphritea balenae</name>
    <dbReference type="NCBI Taxonomy" id="452629"/>
    <lineage>
        <taxon>Bacteria</taxon>
        <taxon>Pseudomonadati</taxon>
        <taxon>Pseudomonadota</taxon>
        <taxon>Gammaproteobacteria</taxon>
        <taxon>Oceanospirillales</taxon>
        <taxon>Oceanospirillaceae</taxon>
        <taxon>Amphritea</taxon>
    </lineage>
</organism>
<accession>A0A3P1SN74</accession>
<gene>
    <name evidence="1" type="ORF">EHS89_12775</name>
</gene>
<evidence type="ECO:0000313" key="2">
    <source>
        <dbReference type="Proteomes" id="UP000267535"/>
    </source>
</evidence>
<evidence type="ECO:0000313" key="1">
    <source>
        <dbReference type="EMBL" id="RRC98490.1"/>
    </source>
</evidence>
<comment type="caution">
    <text evidence="1">The sequence shown here is derived from an EMBL/GenBank/DDBJ whole genome shotgun (WGS) entry which is preliminary data.</text>
</comment>
<dbReference type="AlphaFoldDB" id="A0A3P1SN74"/>
<dbReference type="RefSeq" id="WP_124926551.1">
    <property type="nucleotide sequence ID" value="NZ_BMOH01000002.1"/>
</dbReference>
<sequence length="367" mass="41138">MRRELFVKRLSASDATFIDSFFIRSNADTSKKKKQKAIVIPKPQIVELSPVFASLPRSEVIHIDTCFYGPLGNTAAIRKAANIGKHSKDWRLQHCIIHESDAPGRFDTIDTGDIFIFELFTEDENFRANAVLVSQTASEDSAAYSALNSLLGSKTSTLISRESLADSLPTRDQEHAISIVLNESFDDPQDKDHNTQITSGSRKISKKAFESMQRRNNEIGDKGEDIIDQWLSTHPYISGKKITRHVWESKINHCAQFDFRATTDTNEEIRLEVKSTTGTLNAPFYVSIGELENMATNLEKTFICRVYALSNETSEIAISGQTQTHAQTILSTSFPDGASLCTSKIEPAKMFDFRPTCFFENGSFNRI</sequence>
<dbReference type="EMBL" id="RQXV01000007">
    <property type="protein sequence ID" value="RRC98490.1"/>
    <property type="molecule type" value="Genomic_DNA"/>
</dbReference>
<dbReference type="OrthoDB" id="6058508at2"/>
<name>A0A3P1SN74_9GAMM</name>
<proteinExistence type="predicted"/>
<reference evidence="1 2" key="1">
    <citation type="submission" date="2018-11" db="EMBL/GenBank/DDBJ databases">
        <title>The draft genome sequence of Amphritea balenae JAMM 1525T.</title>
        <authorList>
            <person name="Fang Z."/>
            <person name="Zhang Y."/>
            <person name="Han X."/>
        </authorList>
    </citation>
    <scope>NUCLEOTIDE SEQUENCE [LARGE SCALE GENOMIC DNA]</scope>
    <source>
        <strain evidence="1 2">JAMM 1525</strain>
    </source>
</reference>
<dbReference type="Proteomes" id="UP000267535">
    <property type="component" value="Unassembled WGS sequence"/>
</dbReference>
<keyword evidence="2" id="KW-1185">Reference proteome</keyword>
<protein>
    <submittedName>
        <fullName evidence="1">DUF3883 domain-containing protein</fullName>
    </submittedName>
</protein>